<sequence length="290" mass="33446">MQQRFFRPPYSSTESCGMPMNLKTPILIKETTPNYFPTYEQTPVICDEGYGMVTDQDYETWGMEECFEYENVNRGNEENRQLKRNTSSTKGNSNSIKNSVKSTPMRQTVLCTDTPSGLGFKLNQKEKNLAETLRDVNPKLCPKWSPSDSLSKTRSKEDNKNSTFPRIFTVTVDKLQTWPKVLSCGQVIFELFGILERIIPIKQPKAHKLQLKSQKMKSHMICTFYEIDRQLPKLVIGTWHRCIILFRQNKEYQCVSIRSANSNELKYLDTLVIASSKSMAMFLKSSNILC</sequence>
<dbReference type="PANTHER" id="PTHR35258:SF1">
    <property type="entry name" value="SPERMATOGENESIS-ASSOCIATED PROTEIN 22"/>
    <property type="match status" value="1"/>
</dbReference>
<dbReference type="GO" id="GO:0007129">
    <property type="term" value="P:homologous chromosome pairing at meiosis"/>
    <property type="evidence" value="ECO:0007669"/>
    <property type="project" value="InterPro"/>
</dbReference>
<comment type="caution">
    <text evidence="2">The sequence shown here is derived from an EMBL/GenBank/DDBJ whole genome shotgun (WGS) entry which is preliminary data.</text>
</comment>
<dbReference type="GO" id="GO:0051445">
    <property type="term" value="P:regulation of meiotic cell cycle"/>
    <property type="evidence" value="ECO:0007669"/>
    <property type="project" value="TreeGrafter"/>
</dbReference>
<gene>
    <name evidence="2" type="primary">AVEN_173171_1</name>
    <name evidence="2" type="ORF">CDAR_216621</name>
</gene>
<dbReference type="GO" id="GO:0000711">
    <property type="term" value="P:meiotic DNA repair synthesis"/>
    <property type="evidence" value="ECO:0007669"/>
    <property type="project" value="InterPro"/>
</dbReference>
<name>A0AAV4WCX2_9ARAC</name>
<evidence type="ECO:0008006" key="4">
    <source>
        <dbReference type="Google" id="ProtNLM"/>
    </source>
</evidence>
<accession>A0AAV4WCX2</accession>
<dbReference type="EMBL" id="BPLQ01014340">
    <property type="protein sequence ID" value="GIY79155.1"/>
    <property type="molecule type" value="Genomic_DNA"/>
</dbReference>
<evidence type="ECO:0000313" key="3">
    <source>
        <dbReference type="Proteomes" id="UP001054837"/>
    </source>
</evidence>
<protein>
    <recommendedName>
        <fullName evidence="4">CFA20 domain-containing protein</fullName>
    </recommendedName>
</protein>
<organism evidence="2 3">
    <name type="scientific">Caerostris darwini</name>
    <dbReference type="NCBI Taxonomy" id="1538125"/>
    <lineage>
        <taxon>Eukaryota</taxon>
        <taxon>Metazoa</taxon>
        <taxon>Ecdysozoa</taxon>
        <taxon>Arthropoda</taxon>
        <taxon>Chelicerata</taxon>
        <taxon>Arachnida</taxon>
        <taxon>Araneae</taxon>
        <taxon>Araneomorphae</taxon>
        <taxon>Entelegynae</taxon>
        <taxon>Araneoidea</taxon>
        <taxon>Araneidae</taxon>
        <taxon>Caerostris</taxon>
    </lineage>
</organism>
<keyword evidence="3" id="KW-1185">Reference proteome</keyword>
<evidence type="ECO:0000256" key="1">
    <source>
        <dbReference type="SAM" id="MobiDB-lite"/>
    </source>
</evidence>
<feature type="region of interest" description="Disordered" evidence="1">
    <location>
        <begin position="77"/>
        <end position="107"/>
    </location>
</feature>
<feature type="compositionally biased region" description="Polar residues" evidence="1">
    <location>
        <begin position="84"/>
        <end position="107"/>
    </location>
</feature>
<evidence type="ECO:0000313" key="2">
    <source>
        <dbReference type="EMBL" id="GIY79155.1"/>
    </source>
</evidence>
<dbReference type="AlphaFoldDB" id="A0AAV4WCX2"/>
<proteinExistence type="predicted"/>
<dbReference type="Proteomes" id="UP001054837">
    <property type="component" value="Unassembled WGS sequence"/>
</dbReference>
<reference evidence="2 3" key="1">
    <citation type="submission" date="2021-06" db="EMBL/GenBank/DDBJ databases">
        <title>Caerostris darwini draft genome.</title>
        <authorList>
            <person name="Kono N."/>
            <person name="Arakawa K."/>
        </authorList>
    </citation>
    <scope>NUCLEOTIDE SEQUENCE [LARGE SCALE GENOMIC DNA]</scope>
</reference>
<dbReference type="GO" id="GO:0007276">
    <property type="term" value="P:gamete generation"/>
    <property type="evidence" value="ECO:0007669"/>
    <property type="project" value="InterPro"/>
</dbReference>
<dbReference type="InterPro" id="IPR033536">
    <property type="entry name" value="Spata22"/>
</dbReference>
<dbReference type="PANTHER" id="PTHR35258">
    <property type="entry name" value="SPERMATOGENESIS-ASSOCIATED PROTEIN 22"/>
    <property type="match status" value="1"/>
</dbReference>